<name>A0A4U0Y3M8_9PEZI</name>
<gene>
    <name evidence="2" type="ORF">B0A49_00203</name>
</gene>
<proteinExistence type="predicted"/>
<dbReference type="EMBL" id="NAJN01000006">
    <property type="protein sequence ID" value="TKA82145.1"/>
    <property type="molecule type" value="Genomic_DNA"/>
</dbReference>
<keyword evidence="3" id="KW-1185">Reference proteome</keyword>
<dbReference type="AlphaFoldDB" id="A0A4U0Y3M8"/>
<feature type="compositionally biased region" description="Basic residues" evidence="1">
    <location>
        <begin position="69"/>
        <end position="78"/>
    </location>
</feature>
<evidence type="ECO:0000313" key="3">
    <source>
        <dbReference type="Proteomes" id="UP000308768"/>
    </source>
</evidence>
<feature type="region of interest" description="Disordered" evidence="1">
    <location>
        <begin position="1"/>
        <end position="80"/>
    </location>
</feature>
<evidence type="ECO:0000256" key="1">
    <source>
        <dbReference type="SAM" id="MobiDB-lite"/>
    </source>
</evidence>
<dbReference type="OrthoDB" id="4167490at2759"/>
<reference evidence="2 3" key="1">
    <citation type="submission" date="2017-03" db="EMBL/GenBank/DDBJ databases">
        <title>Genomes of endolithic fungi from Antarctica.</title>
        <authorList>
            <person name="Coleine C."/>
            <person name="Masonjones S."/>
            <person name="Stajich J.E."/>
        </authorList>
    </citation>
    <scope>NUCLEOTIDE SEQUENCE [LARGE SCALE GENOMIC DNA]</scope>
    <source>
        <strain evidence="2 3">CCFEE 5187</strain>
    </source>
</reference>
<feature type="compositionally biased region" description="Basic and acidic residues" evidence="1">
    <location>
        <begin position="33"/>
        <end position="68"/>
    </location>
</feature>
<evidence type="ECO:0000313" key="2">
    <source>
        <dbReference type="EMBL" id="TKA82145.1"/>
    </source>
</evidence>
<accession>A0A4U0Y3M8</accession>
<protein>
    <submittedName>
        <fullName evidence="2">Uncharacterized protein</fullName>
    </submittedName>
</protein>
<organism evidence="2 3">
    <name type="scientific">Cryomyces minteri</name>
    <dbReference type="NCBI Taxonomy" id="331657"/>
    <lineage>
        <taxon>Eukaryota</taxon>
        <taxon>Fungi</taxon>
        <taxon>Dikarya</taxon>
        <taxon>Ascomycota</taxon>
        <taxon>Pezizomycotina</taxon>
        <taxon>Dothideomycetes</taxon>
        <taxon>Dothideomycetes incertae sedis</taxon>
        <taxon>Cryomyces</taxon>
    </lineage>
</organism>
<sequence length="409" mass="47970">MNKRAHGQMLKKYSTKLFHPRPMQTPAVLGVKDSGKIQKEKEKKSDSETVEMKKVEEKRGKSHSDGKKERKKHKKHKADKATRIMKYFDEQLKHAKDPNQPPSIEGWASLAPHKRAYKRPALARIEKLPDEVIQKIGLFSLNPDLPLASKKIGKQLSNEPFYLAFCAAVFYHQPRLHEYATYKPQWTPEQVALQTRVLRCRWLTWDIYQKYTYCAHARYNMYLRAENMKKSERMQWKPNFGRYDDCHLDEWYMEVARGCRIPQKLLRGPWTDDKIDFLHYLENVGAWVDDSNDRRLAMEDAISAREHDVVELLLRKNIGVIPTTELLRSAVMNKNGCSTRVVTRICAAALLRQDKFGIYSIDWKDQELWTWADHHHQGPQDIGWWVKMQLRKAAGHERPSSSQTVGRFC</sequence>
<dbReference type="Proteomes" id="UP000308768">
    <property type="component" value="Unassembled WGS sequence"/>
</dbReference>
<comment type="caution">
    <text evidence="2">The sequence shown here is derived from an EMBL/GenBank/DDBJ whole genome shotgun (WGS) entry which is preliminary data.</text>
</comment>